<reference evidence="2 3" key="1">
    <citation type="submission" date="2016-05" db="EMBL/GenBank/DDBJ databases">
        <title>Complete genome sequence of a phthalic acid esters degrading Mycobacterium sp. YC-RL4.</title>
        <authorList>
            <person name="Ren L."/>
            <person name="Fan S."/>
            <person name="Ruth N."/>
            <person name="Jia Y."/>
            <person name="Wang J."/>
            <person name="Qiao C."/>
        </authorList>
    </citation>
    <scope>NUCLEOTIDE SEQUENCE [LARGE SCALE GENOMIC DNA]</scope>
    <source>
        <strain evidence="2 3">YC-RL4</strain>
    </source>
</reference>
<gene>
    <name evidence="2" type="ORF">A7U43_23280</name>
</gene>
<dbReference type="AlphaFoldDB" id="A0A172US53"/>
<keyword evidence="3" id="KW-1185">Reference proteome</keyword>
<dbReference type="STRING" id="1682113.A7U43_23280"/>
<dbReference type="RefSeq" id="WP_067999794.1">
    <property type="nucleotide sequence ID" value="NZ_CP015596.1"/>
</dbReference>
<evidence type="ECO:0000259" key="1">
    <source>
        <dbReference type="Pfam" id="PF13581"/>
    </source>
</evidence>
<dbReference type="InterPro" id="IPR036890">
    <property type="entry name" value="HATPase_C_sf"/>
</dbReference>
<dbReference type="OrthoDB" id="3694612at2"/>
<proteinExistence type="predicted"/>
<protein>
    <submittedName>
        <fullName evidence="2">Anti-sigma factor</fullName>
    </submittedName>
</protein>
<dbReference type="InterPro" id="IPR003594">
    <property type="entry name" value="HATPase_dom"/>
</dbReference>
<evidence type="ECO:0000313" key="2">
    <source>
        <dbReference type="EMBL" id="ANE81808.1"/>
    </source>
</evidence>
<sequence>MVQSTGTHDGAAVADRSVELRVAATVENLAVLRALVSAVATFEDLDFDAVSDLRLAVDEAATRLIRSAVAGSALVVRVEPRADALVVRASATCDGDEEAIVSPGSFSWHVLNSLTDEVSTFNDGDGVFGIALTARRASLLQ</sequence>
<accession>A0A172US53</accession>
<dbReference type="EMBL" id="CP015596">
    <property type="protein sequence ID" value="ANE81808.1"/>
    <property type="molecule type" value="Genomic_DNA"/>
</dbReference>
<dbReference type="Gene3D" id="3.30.565.10">
    <property type="entry name" value="Histidine kinase-like ATPase, C-terminal domain"/>
    <property type="match status" value="1"/>
</dbReference>
<dbReference type="Proteomes" id="UP000077143">
    <property type="component" value="Chromosome"/>
</dbReference>
<evidence type="ECO:0000313" key="3">
    <source>
        <dbReference type="Proteomes" id="UP000077143"/>
    </source>
</evidence>
<name>A0A172US53_9MYCO</name>
<dbReference type="Pfam" id="PF13581">
    <property type="entry name" value="HATPase_c_2"/>
    <property type="match status" value="1"/>
</dbReference>
<dbReference type="KEGG" id="madi:A7U43_23280"/>
<feature type="domain" description="Histidine kinase/HSP90-like ATPase" evidence="1">
    <location>
        <begin position="23"/>
        <end position="119"/>
    </location>
</feature>
<organism evidence="2 3">
    <name type="scientific">Mycobacterium adipatum</name>
    <dbReference type="NCBI Taxonomy" id="1682113"/>
    <lineage>
        <taxon>Bacteria</taxon>
        <taxon>Bacillati</taxon>
        <taxon>Actinomycetota</taxon>
        <taxon>Actinomycetes</taxon>
        <taxon>Mycobacteriales</taxon>
        <taxon>Mycobacteriaceae</taxon>
        <taxon>Mycobacterium</taxon>
    </lineage>
</organism>